<dbReference type="SUPFAM" id="SSF53335">
    <property type="entry name" value="S-adenosyl-L-methionine-dependent methyltransferases"/>
    <property type="match status" value="1"/>
</dbReference>
<protein>
    <submittedName>
        <fullName evidence="1">Methyltransferase</fullName>
    </submittedName>
</protein>
<keyword evidence="1" id="KW-0808">Transferase</keyword>
<proteinExistence type="predicted"/>
<dbReference type="EMBL" id="CABWMH010000052">
    <property type="protein sequence ID" value="VXC59355.1"/>
    <property type="molecule type" value="Genomic_DNA"/>
</dbReference>
<dbReference type="InterPro" id="IPR029063">
    <property type="entry name" value="SAM-dependent_MTases_sf"/>
</dbReference>
<accession>A0AAX3JBW4</accession>
<reference evidence="1 2" key="1">
    <citation type="submission" date="2019-10" db="EMBL/GenBank/DDBJ databases">
        <authorList>
            <person name="Karimi E."/>
        </authorList>
    </citation>
    <scope>NUCLEOTIDE SEQUENCE [LARGE SCALE GENOMIC DNA]</scope>
    <source>
        <strain evidence="1">Pantoea sp. 111</strain>
    </source>
</reference>
<evidence type="ECO:0000313" key="2">
    <source>
        <dbReference type="Proteomes" id="UP000433737"/>
    </source>
</evidence>
<dbReference type="Proteomes" id="UP000433737">
    <property type="component" value="Unassembled WGS sequence"/>
</dbReference>
<sequence>MDKAVLDMCCGPRMMWFDKADPRVLYTDIREETHLLPDRELVISPDVIADFRSLPFPDNSFYVIAFDPPHLERAGEKGWQRLKYGVLNRGTWRNDLRAGFTEAFRVLRPNGLLIFKWNETQIRARDILALTDQKPLFGHISGKRGLTHWFTFIKDGEQQ</sequence>
<dbReference type="Gene3D" id="3.40.50.150">
    <property type="entry name" value="Vaccinia Virus protein VP39"/>
    <property type="match status" value="1"/>
</dbReference>
<dbReference type="GO" id="GO:0032259">
    <property type="term" value="P:methylation"/>
    <property type="evidence" value="ECO:0007669"/>
    <property type="project" value="UniProtKB-KW"/>
</dbReference>
<evidence type="ECO:0000313" key="1">
    <source>
        <dbReference type="EMBL" id="VXC59355.1"/>
    </source>
</evidence>
<organism evidence="1 2">
    <name type="scientific">Pantoea brenneri</name>
    <dbReference type="NCBI Taxonomy" id="472694"/>
    <lineage>
        <taxon>Bacteria</taxon>
        <taxon>Pseudomonadati</taxon>
        <taxon>Pseudomonadota</taxon>
        <taxon>Gammaproteobacteria</taxon>
        <taxon>Enterobacterales</taxon>
        <taxon>Erwiniaceae</taxon>
        <taxon>Pantoea</taxon>
    </lineage>
</organism>
<gene>
    <name evidence="1" type="ORF">PANT111_560042</name>
</gene>
<keyword evidence="1" id="KW-0489">Methyltransferase</keyword>
<name>A0AAX3JBW4_9GAMM</name>
<dbReference type="AlphaFoldDB" id="A0AAX3JBW4"/>
<comment type="caution">
    <text evidence="1">The sequence shown here is derived from an EMBL/GenBank/DDBJ whole genome shotgun (WGS) entry which is preliminary data.</text>
</comment>
<dbReference type="GO" id="GO:0008168">
    <property type="term" value="F:methyltransferase activity"/>
    <property type="evidence" value="ECO:0007669"/>
    <property type="project" value="UniProtKB-KW"/>
</dbReference>
<dbReference type="RefSeq" id="WP_159224221.1">
    <property type="nucleotide sequence ID" value="NZ_LR733503.1"/>
</dbReference>